<dbReference type="SUPFAM" id="SSF47226">
    <property type="entry name" value="Histidine-containing phosphotransfer domain, HPT domain"/>
    <property type="match status" value="1"/>
</dbReference>
<evidence type="ECO:0000259" key="3">
    <source>
        <dbReference type="PROSITE" id="PS50894"/>
    </source>
</evidence>
<evidence type="ECO:0000313" key="5">
    <source>
        <dbReference type="Proteomes" id="UP000243053"/>
    </source>
</evidence>
<keyword evidence="1" id="KW-0902">Two-component regulatory system</keyword>
<comment type="caution">
    <text evidence="4">The sequence shown here is derived from an EMBL/GenBank/DDBJ whole genome shotgun (WGS) entry which is preliminary data.</text>
</comment>
<dbReference type="EMBL" id="MAAF01000067">
    <property type="protein sequence ID" value="OUR79972.1"/>
    <property type="molecule type" value="Genomic_DNA"/>
</dbReference>
<accession>A0A1Y5EB46</accession>
<gene>
    <name evidence="4" type="ORF">A9Q75_11330</name>
</gene>
<reference evidence="5" key="1">
    <citation type="journal article" date="2017" name="Proc. Natl. Acad. Sci. U.S.A.">
        <title>Simulation of Deepwater Horizon oil plume reveals substrate specialization within a complex community of hydrocarbon degraders.</title>
        <authorList>
            <person name="Hu P."/>
            <person name="Dubinsky E.A."/>
            <person name="Probst A.J."/>
            <person name="Wang J."/>
            <person name="Sieber C.M.K."/>
            <person name="Tom L.M."/>
            <person name="Gardinali P."/>
            <person name="Banfield J.F."/>
            <person name="Atlas R.M."/>
            <person name="Andersen G.L."/>
        </authorList>
    </citation>
    <scope>NUCLEOTIDE SEQUENCE [LARGE SCALE GENOMIC DNA]</scope>
</reference>
<dbReference type="GO" id="GO:0000160">
    <property type="term" value="P:phosphorelay signal transduction system"/>
    <property type="evidence" value="ECO:0007669"/>
    <property type="project" value="UniProtKB-KW"/>
</dbReference>
<feature type="domain" description="HPt" evidence="3">
    <location>
        <begin position="19"/>
        <end position="116"/>
    </location>
</feature>
<protein>
    <recommendedName>
        <fullName evidence="3">HPt domain-containing protein</fullName>
    </recommendedName>
</protein>
<keyword evidence="2" id="KW-0597">Phosphoprotein</keyword>
<dbReference type="PROSITE" id="PS50894">
    <property type="entry name" value="HPT"/>
    <property type="match status" value="1"/>
</dbReference>
<dbReference type="Proteomes" id="UP000243053">
    <property type="component" value="Unassembled WGS sequence"/>
</dbReference>
<feature type="modified residue" description="Phosphohistidine" evidence="2">
    <location>
        <position position="58"/>
    </location>
</feature>
<dbReference type="GO" id="GO:0004672">
    <property type="term" value="F:protein kinase activity"/>
    <property type="evidence" value="ECO:0007669"/>
    <property type="project" value="UniProtKB-ARBA"/>
</dbReference>
<dbReference type="Pfam" id="PF01627">
    <property type="entry name" value="Hpt"/>
    <property type="match status" value="1"/>
</dbReference>
<organism evidence="4 5">
    <name type="scientific">Colwellia psychrerythraea</name>
    <name type="common">Vibrio psychroerythus</name>
    <dbReference type="NCBI Taxonomy" id="28229"/>
    <lineage>
        <taxon>Bacteria</taxon>
        <taxon>Pseudomonadati</taxon>
        <taxon>Pseudomonadota</taxon>
        <taxon>Gammaproteobacteria</taxon>
        <taxon>Alteromonadales</taxon>
        <taxon>Colwelliaceae</taxon>
        <taxon>Colwellia</taxon>
    </lineage>
</organism>
<dbReference type="AlphaFoldDB" id="A0A1Y5EB46"/>
<dbReference type="InterPro" id="IPR008207">
    <property type="entry name" value="Sig_transdc_His_kin_Hpt_dom"/>
</dbReference>
<dbReference type="InterPro" id="IPR036641">
    <property type="entry name" value="HPT_dom_sf"/>
</dbReference>
<evidence type="ECO:0000256" key="2">
    <source>
        <dbReference type="PROSITE-ProRule" id="PRU00110"/>
    </source>
</evidence>
<evidence type="ECO:0000256" key="1">
    <source>
        <dbReference type="ARBA" id="ARBA00023012"/>
    </source>
</evidence>
<sequence>MANFNGIDFDVGVSNVLGDEALFKEILVMFYQDHYLDGDKLQSAIQEKDIDSVKHIVHTLKGVACSVGAIDLFEATKVFDLAVNDDKREDFDRLFSKLSPEINRVMKGIELLLDVS</sequence>
<dbReference type="Gene3D" id="1.20.120.160">
    <property type="entry name" value="HPT domain"/>
    <property type="match status" value="1"/>
</dbReference>
<name>A0A1Y5EB46_COLPS</name>
<evidence type="ECO:0000313" key="4">
    <source>
        <dbReference type="EMBL" id="OUR79972.1"/>
    </source>
</evidence>
<proteinExistence type="predicted"/>